<dbReference type="InterPro" id="IPR031775">
    <property type="entry name" value="PRKG1_interact"/>
</dbReference>
<feature type="compositionally biased region" description="Low complexity" evidence="15">
    <location>
        <begin position="605"/>
        <end position="615"/>
    </location>
</feature>
<evidence type="ECO:0000256" key="1">
    <source>
        <dbReference type="ARBA" id="ARBA00004245"/>
    </source>
</evidence>
<feature type="compositionally biased region" description="Basic and acidic residues" evidence="15">
    <location>
        <begin position="290"/>
        <end position="299"/>
    </location>
</feature>
<feature type="coiled-coil region" evidence="14">
    <location>
        <begin position="995"/>
        <end position="1087"/>
    </location>
</feature>
<dbReference type="InterPro" id="IPR051226">
    <property type="entry name" value="PP1_Regulatory_Subunit"/>
</dbReference>
<feature type="region of interest" description="Disordered" evidence="15">
    <location>
        <begin position="905"/>
        <end position="983"/>
    </location>
</feature>
<feature type="domain" description="cGMP-dependent protein kinase interacting" evidence="16">
    <location>
        <begin position="990"/>
        <end position="1085"/>
    </location>
</feature>
<keyword evidence="3" id="KW-0963">Cytoplasm</keyword>
<dbReference type="PIRSF" id="PIRSF038141">
    <property type="entry name" value="PP1_12ABC_vert"/>
    <property type="match status" value="1"/>
</dbReference>
<comment type="subcellular location">
    <subcellularLocation>
        <location evidence="1">Cytoplasm</location>
        <location evidence="1">Cytoskeleton</location>
    </subcellularLocation>
</comment>
<keyword evidence="7" id="KW-0206">Cytoskeleton</keyword>
<dbReference type="OrthoDB" id="19014at2759"/>
<feature type="compositionally biased region" description="Basic and acidic residues" evidence="15">
    <location>
        <begin position="704"/>
        <end position="717"/>
    </location>
</feature>
<feature type="compositionally biased region" description="Low complexity" evidence="15">
    <location>
        <begin position="817"/>
        <end position="828"/>
    </location>
</feature>
<feature type="compositionally biased region" description="Polar residues" evidence="15">
    <location>
        <begin position="653"/>
        <end position="662"/>
    </location>
</feature>
<organism evidence="17 18">
    <name type="scientific">Brassicogethes aeneus</name>
    <name type="common">Rape pollen beetle</name>
    <name type="synonym">Meligethes aeneus</name>
    <dbReference type="NCBI Taxonomy" id="1431903"/>
    <lineage>
        <taxon>Eukaryota</taxon>
        <taxon>Metazoa</taxon>
        <taxon>Ecdysozoa</taxon>
        <taxon>Arthropoda</taxon>
        <taxon>Hexapoda</taxon>
        <taxon>Insecta</taxon>
        <taxon>Pterygota</taxon>
        <taxon>Neoptera</taxon>
        <taxon>Endopterygota</taxon>
        <taxon>Coleoptera</taxon>
        <taxon>Polyphaga</taxon>
        <taxon>Cucujiformia</taxon>
        <taxon>Nitidulidae</taxon>
        <taxon>Meligethinae</taxon>
        <taxon>Brassicogethes</taxon>
    </lineage>
</organism>
<name>A0A9P0ARJ1_BRAAE</name>
<feature type="compositionally biased region" description="Polar residues" evidence="15">
    <location>
        <begin position="375"/>
        <end position="402"/>
    </location>
</feature>
<evidence type="ECO:0000256" key="8">
    <source>
        <dbReference type="ARBA" id="ARBA00038386"/>
    </source>
</evidence>
<feature type="compositionally biased region" description="Basic and acidic residues" evidence="15">
    <location>
        <begin position="616"/>
        <end position="635"/>
    </location>
</feature>
<comment type="function">
    <text evidence="9">Regulates myosin phosphatase activity. Augments Ca(2+) sensitivity of the contractile apparatus.</text>
</comment>
<feature type="compositionally biased region" description="Basic and acidic residues" evidence="15">
    <location>
        <begin position="910"/>
        <end position="936"/>
    </location>
</feature>
<evidence type="ECO:0000256" key="4">
    <source>
        <dbReference type="ARBA" id="ARBA00022553"/>
    </source>
</evidence>
<feature type="repeat" description="ANK" evidence="13">
    <location>
        <begin position="236"/>
        <end position="268"/>
    </location>
</feature>
<keyword evidence="2" id="KW-0217">Developmental protein</keyword>
<feature type="region of interest" description="Disordered" evidence="15">
    <location>
        <begin position="417"/>
        <end position="436"/>
    </location>
</feature>
<dbReference type="SUPFAM" id="SSF48403">
    <property type="entry name" value="Ankyrin repeat"/>
    <property type="match status" value="1"/>
</dbReference>
<evidence type="ECO:0000256" key="2">
    <source>
        <dbReference type="ARBA" id="ARBA00022473"/>
    </source>
</evidence>
<dbReference type="GO" id="GO:0005737">
    <property type="term" value="C:cytoplasm"/>
    <property type="evidence" value="ECO:0007669"/>
    <property type="project" value="TreeGrafter"/>
</dbReference>
<dbReference type="FunFam" id="1.25.40.20:FF:000007">
    <property type="entry name" value="Phosphatase 1 regulatory subunit 12A"/>
    <property type="match status" value="1"/>
</dbReference>
<evidence type="ECO:0000256" key="15">
    <source>
        <dbReference type="SAM" id="MobiDB-lite"/>
    </source>
</evidence>
<feature type="compositionally biased region" description="Basic and acidic residues" evidence="15">
    <location>
        <begin position="542"/>
        <end position="551"/>
    </location>
</feature>
<feature type="compositionally biased region" description="Acidic residues" evidence="15">
    <location>
        <begin position="343"/>
        <end position="360"/>
    </location>
</feature>
<keyword evidence="5" id="KW-0677">Repeat</keyword>
<dbReference type="InterPro" id="IPR036770">
    <property type="entry name" value="Ankyrin_rpt-contain_sf"/>
</dbReference>
<dbReference type="SMART" id="SM00248">
    <property type="entry name" value="ANK"/>
    <property type="match status" value="5"/>
</dbReference>
<feature type="compositionally biased region" description="Low complexity" evidence="15">
    <location>
        <begin position="507"/>
        <end position="527"/>
    </location>
</feature>
<evidence type="ECO:0000256" key="6">
    <source>
        <dbReference type="ARBA" id="ARBA00023043"/>
    </source>
</evidence>
<keyword evidence="18" id="KW-1185">Reference proteome</keyword>
<dbReference type="GO" id="GO:0007165">
    <property type="term" value="P:signal transduction"/>
    <property type="evidence" value="ECO:0007669"/>
    <property type="project" value="InterPro"/>
</dbReference>
<protein>
    <recommendedName>
        <fullName evidence="11">Protein phosphatase 1 regulatory subunit 12B</fullName>
    </recommendedName>
    <alternativeName>
        <fullName evidence="12">Myosin phosphatase-targeting subunit 2</fullName>
    </alternativeName>
</protein>
<proteinExistence type="inferred from homology"/>
<feature type="compositionally biased region" description="Low complexity" evidence="15">
    <location>
        <begin position="663"/>
        <end position="676"/>
    </location>
</feature>
<reference evidence="17" key="1">
    <citation type="submission" date="2021-12" db="EMBL/GenBank/DDBJ databases">
        <authorList>
            <person name="King R."/>
        </authorList>
    </citation>
    <scope>NUCLEOTIDE SEQUENCE</scope>
</reference>
<feature type="region of interest" description="Disordered" evidence="15">
    <location>
        <begin position="605"/>
        <end position="766"/>
    </location>
</feature>
<feature type="region of interest" description="Disordered" evidence="15">
    <location>
        <begin position="807"/>
        <end position="828"/>
    </location>
</feature>
<feature type="compositionally biased region" description="Low complexity" evidence="15">
    <location>
        <begin position="718"/>
        <end position="730"/>
    </location>
</feature>
<dbReference type="Proteomes" id="UP001154078">
    <property type="component" value="Chromosome 1"/>
</dbReference>
<dbReference type="CDD" id="cd21930">
    <property type="entry name" value="IPD_PPP1R12"/>
    <property type="match status" value="1"/>
</dbReference>
<feature type="compositionally biased region" description="Basic and acidic residues" evidence="15">
    <location>
        <begin position="307"/>
        <end position="326"/>
    </location>
</feature>
<feature type="repeat" description="ANK" evidence="13">
    <location>
        <begin position="203"/>
        <end position="235"/>
    </location>
</feature>
<feature type="compositionally biased region" description="Basic and acidic residues" evidence="15">
    <location>
        <begin position="424"/>
        <end position="433"/>
    </location>
</feature>
<feature type="repeat" description="ANK" evidence="13">
    <location>
        <begin position="109"/>
        <end position="141"/>
    </location>
</feature>
<dbReference type="PROSITE" id="PS50088">
    <property type="entry name" value="ANK_REPEAT"/>
    <property type="match status" value="4"/>
</dbReference>
<comment type="similarity">
    <text evidence="8">Belongs to the NRARP family.</text>
</comment>
<evidence type="ECO:0000256" key="7">
    <source>
        <dbReference type="ARBA" id="ARBA00023212"/>
    </source>
</evidence>
<keyword evidence="14" id="KW-0175">Coiled coil</keyword>
<evidence type="ECO:0000259" key="16">
    <source>
        <dbReference type="Pfam" id="PF15898"/>
    </source>
</evidence>
<evidence type="ECO:0000256" key="5">
    <source>
        <dbReference type="ARBA" id="ARBA00022737"/>
    </source>
</evidence>
<dbReference type="PANTHER" id="PTHR24179">
    <property type="entry name" value="PROTEIN PHOSPHATASE 1 REGULATORY SUBUNIT 12"/>
    <property type="match status" value="1"/>
</dbReference>
<dbReference type="GO" id="GO:0004857">
    <property type="term" value="F:enzyme inhibitor activity"/>
    <property type="evidence" value="ECO:0007669"/>
    <property type="project" value="TreeGrafter"/>
</dbReference>
<feature type="region of interest" description="Disordered" evidence="15">
    <location>
        <begin position="290"/>
        <end position="408"/>
    </location>
</feature>
<evidence type="ECO:0000313" key="17">
    <source>
        <dbReference type="EMBL" id="CAH0546541.1"/>
    </source>
</evidence>
<dbReference type="GO" id="GO:0005856">
    <property type="term" value="C:cytoskeleton"/>
    <property type="evidence" value="ECO:0007669"/>
    <property type="project" value="UniProtKB-SubCell"/>
</dbReference>
<evidence type="ECO:0000313" key="18">
    <source>
        <dbReference type="Proteomes" id="UP001154078"/>
    </source>
</evidence>
<dbReference type="InterPro" id="IPR017401">
    <property type="entry name" value="MYPT1/MYPT2/Mbs85"/>
</dbReference>
<evidence type="ECO:0000256" key="14">
    <source>
        <dbReference type="SAM" id="Coils"/>
    </source>
</evidence>
<dbReference type="Pfam" id="PF15898">
    <property type="entry name" value="PRKG1_interact"/>
    <property type="match status" value="1"/>
</dbReference>
<evidence type="ECO:0000256" key="12">
    <source>
        <dbReference type="ARBA" id="ARBA00083252"/>
    </source>
</evidence>
<dbReference type="PANTHER" id="PTHR24179:SF21">
    <property type="entry name" value="MYOSIN BINDING SUBUNIT, ISOFORM O"/>
    <property type="match status" value="1"/>
</dbReference>
<dbReference type="Pfam" id="PF12796">
    <property type="entry name" value="Ank_2"/>
    <property type="match status" value="2"/>
</dbReference>
<sequence length="1090" mass="121766">MSLETRSNSALFKRAEQLRRWEESDTNREPVVPKQKSRKIKFSSGCVFLAACASGDKDEVLNLLEKGADINTANVDGLTALHQACIDDNLDMVEFLVEHGADVNRGDNEGWTPLHATASCGFLYIARYLIDKGADVAAVNNDGELAIDIAECEKMKNLLNEEVDRRGIDCDAARSEEERLMLRDAKEWLATKSSLVNSQHPKHGATALHVASAKGYTGVMKILLQCDADVDAQDVDGWTPMHAAAHWGQSEAAQLLAEGLADMEAKNYVGQTPFDVSDTEMFRHLEQLREKQNREDINRRQAKKRAEKLDRTSEAETPSKVKKIEVEITAPEVPPVDNKIDENIEMEVTSESESETESSSDTESSSSEDEKKNRANTMTMTDTHNETETITSRLPPTGQKTPASAVENNVEDVPAWRKTANKNSKAEGNKKNFNDSNNMEEVTLRRSNSLNSDTFYTKYKDLHERIRAYKNYDVIPYSTRPQSDTILSIQPRKGYSSSKEDKSEQNSISTTTSTTSTPSKMSPASSPLPTTQPLRRSFVPPVRDEESETQRKAHAKRVRETRRSTQGVTLEEIKSAEQYIKKSQTNNKSDASGANGDSGIHVTATITTATPTVITRESEDATTTHERRPSWRLRVDNGSCKFKLEDATKPADTPSTPSFVRRSSTTTTTTNSNNNTLLASQQRPTSAPVETADATVTLPLRRPKSLEEKEQDKENDVRNAQATLATQAAIQRRRRPKRRSTGVVNFDNVDDPDQDKESSGAGDLDETKHNHQEFTFAQTLNYIRNLRFLYSFAFVCILVSDMSFRSSKGVPTRHRSSSSVRSNGSVGGYSRPRSLGYFGSNTSAYSSPYSSPSSYSPSSYSNYTSNYQSPYFPNGYRGSSGSSGYASLTIPAKALTNINVVTPSYSKTYDNSRDYDGGHRSRRDSARSYANRERSLSRSRNSLASSGMGSRSLSMTSLNSDTGYCSGVERSSRSRISSNSDIRNENGEIDYKKLYEQQLVENDRLKDKLKKSDEELRDTKQTLERINVVTSKNSLSELEKRERRAMERKLSEMEEELKQLQKLKAENERLKADNRSLTRVINKLTNSAKK</sequence>
<dbReference type="FunFam" id="1.25.40.20:FF:000004">
    <property type="entry name" value="Phosphatase 1 regulatory subunit 12A"/>
    <property type="match status" value="1"/>
</dbReference>
<dbReference type="EMBL" id="OV121132">
    <property type="protein sequence ID" value="CAH0546541.1"/>
    <property type="molecule type" value="Genomic_DNA"/>
</dbReference>
<dbReference type="GO" id="GO:0019208">
    <property type="term" value="F:phosphatase regulator activity"/>
    <property type="evidence" value="ECO:0007669"/>
    <property type="project" value="InterPro"/>
</dbReference>
<evidence type="ECO:0000256" key="11">
    <source>
        <dbReference type="ARBA" id="ARBA00072757"/>
    </source>
</evidence>
<evidence type="ECO:0000256" key="9">
    <source>
        <dbReference type="ARBA" id="ARBA00059024"/>
    </source>
</evidence>
<dbReference type="AlphaFoldDB" id="A0A9P0ARJ1"/>
<keyword evidence="6 13" id="KW-0040">ANK repeat</keyword>
<feature type="compositionally biased region" description="Polar residues" evidence="15">
    <location>
        <begin position="947"/>
        <end position="963"/>
    </location>
</feature>
<accession>A0A9P0ARJ1</accession>
<feature type="region of interest" description="Disordered" evidence="15">
    <location>
        <begin position="483"/>
        <end position="570"/>
    </location>
</feature>
<gene>
    <name evidence="17" type="ORF">MELIAE_LOCUS684</name>
</gene>
<dbReference type="InterPro" id="IPR002110">
    <property type="entry name" value="Ankyrin_rpt"/>
</dbReference>
<keyword evidence="4" id="KW-0597">Phosphoprotein</keyword>
<dbReference type="Gene3D" id="6.10.140.390">
    <property type="match status" value="1"/>
</dbReference>
<feature type="compositionally biased region" description="Basic residues" evidence="15">
    <location>
        <begin position="731"/>
        <end position="740"/>
    </location>
</feature>
<feature type="repeat" description="ANK" evidence="13">
    <location>
        <begin position="76"/>
        <end position="108"/>
    </location>
</feature>
<dbReference type="Gene3D" id="1.25.40.20">
    <property type="entry name" value="Ankyrin repeat-containing domain"/>
    <property type="match status" value="2"/>
</dbReference>
<dbReference type="GO" id="GO:0019901">
    <property type="term" value="F:protein kinase binding"/>
    <property type="evidence" value="ECO:0007669"/>
    <property type="project" value="InterPro"/>
</dbReference>
<evidence type="ECO:0000256" key="13">
    <source>
        <dbReference type="PROSITE-ProRule" id="PRU00023"/>
    </source>
</evidence>
<evidence type="ECO:0000256" key="10">
    <source>
        <dbReference type="ARBA" id="ARBA00065548"/>
    </source>
</evidence>
<comment type="subunit">
    <text evidence="10">PP1 comprises a catalytic subunit, PPP1CA, PPP1CB or PPP1CC, and one or several targeting or regulatory subunits. PPP1R12B mediates binding to myosin. Isoform 3 and isoform 4 bind PPP1R12A, but not isoform 1 of PPP1R12B itself. Binds IL16.</text>
</comment>
<dbReference type="Gene3D" id="6.10.250.1820">
    <property type="match status" value="1"/>
</dbReference>
<dbReference type="PROSITE" id="PS50297">
    <property type="entry name" value="ANK_REP_REGION"/>
    <property type="match status" value="4"/>
</dbReference>
<evidence type="ECO:0000256" key="3">
    <source>
        <dbReference type="ARBA" id="ARBA00022490"/>
    </source>
</evidence>